<keyword evidence="3 9" id="KW-0479">Metal-binding</keyword>
<feature type="domain" description="1-deoxy-D-xylulose 5-phosphate reductoisomerase C-terminal" evidence="11">
    <location>
        <begin position="145"/>
        <end position="226"/>
    </location>
</feature>
<keyword evidence="6 9" id="KW-0464">Manganese</keyword>
<dbReference type="GO" id="GO:0030604">
    <property type="term" value="F:1-deoxy-D-xylulose-5-phosphate reductoisomerase activity"/>
    <property type="evidence" value="ECO:0007669"/>
    <property type="project" value="UniProtKB-UniRule"/>
</dbReference>
<dbReference type="GO" id="GO:0051484">
    <property type="term" value="P:isopentenyl diphosphate biosynthetic process, methylerythritol 4-phosphate pathway involved in terpenoid biosynthetic process"/>
    <property type="evidence" value="ECO:0007669"/>
    <property type="project" value="TreeGrafter"/>
</dbReference>
<feature type="binding site" evidence="9">
    <location>
        <position position="149"/>
    </location>
    <ligand>
        <name>Mn(2+)</name>
        <dbReference type="ChEBI" id="CHEBI:29035"/>
    </ligand>
</feature>
<comment type="function">
    <text evidence="9">Catalyzes the NADPH-dependent rearrangement and reduction of 1-deoxy-D-xylulose-5-phosphate (DXP) to 2-C-methyl-D-erythritol 4-phosphate (MEP).</text>
</comment>
<feature type="binding site" evidence="9">
    <location>
        <position position="39"/>
    </location>
    <ligand>
        <name>NADPH</name>
        <dbReference type="ChEBI" id="CHEBI:57783"/>
    </ligand>
</feature>
<dbReference type="InterPro" id="IPR003821">
    <property type="entry name" value="DXP_reductoisomerase"/>
</dbReference>
<evidence type="ECO:0000256" key="7">
    <source>
        <dbReference type="ARBA" id="ARBA00023229"/>
    </source>
</evidence>
<name>A0A2T0ANF4_9FIRM</name>
<evidence type="ECO:0000256" key="9">
    <source>
        <dbReference type="HAMAP-Rule" id="MF_00183"/>
    </source>
</evidence>
<proteinExistence type="inferred from homology"/>
<dbReference type="UniPathway" id="UPA00056">
    <property type="reaction ID" value="UER00092"/>
</dbReference>
<dbReference type="SUPFAM" id="SSF51735">
    <property type="entry name" value="NAD(P)-binding Rossmann-fold domains"/>
    <property type="match status" value="1"/>
</dbReference>
<keyword evidence="13" id="KW-0413">Isomerase</keyword>
<sequence length="391" mass="41935">MAREITVLGSTGSMGRQTLEVVAAHPGRFKVAALAAARNVELMTAQAKRFHPRLAVLLDPAGAQELASRLRGTGVRVLTGDEGVLAAATLEGVELVVAAMVGIRSLPAVLAALESGKDIAIANKELLVAAGDVIMGRAHTLKRRVLPVDSEHSAIFQCLNRGGPVEEVIITASGGPFRDKTLEEMAAVTPEEALQHPTWVMGPKVTVDSATLMNKGLEVIEAKHLFNLDYDRITVLIHPQSVVHALVRYGDGSLFAHLGPADMRLPIQYALTWPERWELNVRKLDLADLGHLDFSHPDVKRFPCLELAYHAGRAGGTCPAVLSAADEVAVEFFLAGKIPLTAISQVVARVLEEHRPAAADDLEAILAAYSWARRRAEVVAEGFCKGSPHKG</sequence>
<feature type="binding site" evidence="9">
    <location>
        <position position="125"/>
    </location>
    <ligand>
        <name>NADPH</name>
        <dbReference type="ChEBI" id="CHEBI:57783"/>
    </ligand>
</feature>
<feature type="binding site" evidence="9">
    <location>
        <position position="196"/>
    </location>
    <ligand>
        <name>1-deoxy-D-xylulose 5-phosphate</name>
        <dbReference type="ChEBI" id="CHEBI:57792"/>
    </ligand>
</feature>
<dbReference type="PANTHER" id="PTHR30525">
    <property type="entry name" value="1-DEOXY-D-XYLULOSE 5-PHOSPHATE REDUCTOISOMERASE"/>
    <property type="match status" value="1"/>
</dbReference>
<keyword evidence="7 9" id="KW-0414">Isoprene biosynthesis</keyword>
<dbReference type="InterPro" id="IPR036291">
    <property type="entry name" value="NAD(P)-bd_dom_sf"/>
</dbReference>
<evidence type="ECO:0000256" key="2">
    <source>
        <dbReference type="ARBA" id="ARBA00006825"/>
    </source>
</evidence>
<feature type="binding site" evidence="9">
    <location>
        <position position="215"/>
    </location>
    <ligand>
        <name>1-deoxy-D-xylulose 5-phosphate</name>
        <dbReference type="ChEBI" id="CHEBI:57792"/>
    </ligand>
</feature>
<feature type="binding site" evidence="9">
    <location>
        <position position="123"/>
    </location>
    <ligand>
        <name>NADPH</name>
        <dbReference type="ChEBI" id="CHEBI:57783"/>
    </ligand>
</feature>
<dbReference type="EC" id="1.1.1.267" evidence="9"/>
<evidence type="ECO:0000256" key="5">
    <source>
        <dbReference type="ARBA" id="ARBA00023002"/>
    </source>
</evidence>
<feature type="binding site" evidence="9">
    <location>
        <position position="38"/>
    </location>
    <ligand>
        <name>NADPH</name>
        <dbReference type="ChEBI" id="CHEBI:57783"/>
    </ligand>
</feature>
<evidence type="ECO:0000313" key="13">
    <source>
        <dbReference type="EMBL" id="PRR70488.1"/>
    </source>
</evidence>
<comment type="pathway">
    <text evidence="1 9">Isoprenoid biosynthesis; isopentenyl diphosphate biosynthesis via DXP pathway; isopentenyl diphosphate from 1-deoxy-D-xylulose 5-phosphate: step 1/6.</text>
</comment>
<gene>
    <name evidence="9 13" type="primary">dxr</name>
    <name evidence="13" type="ORF">MOHU_19040</name>
</gene>
<feature type="binding site" evidence="9">
    <location>
        <position position="218"/>
    </location>
    <ligand>
        <name>1-deoxy-D-xylulose 5-phosphate</name>
        <dbReference type="ChEBI" id="CHEBI:57792"/>
    </ligand>
</feature>
<dbReference type="RefSeq" id="WP_106005835.1">
    <property type="nucleotide sequence ID" value="NZ_CP136419.1"/>
</dbReference>
<dbReference type="Pfam" id="PF08436">
    <property type="entry name" value="DXP_redisom_C"/>
    <property type="match status" value="1"/>
</dbReference>
<keyword evidence="14" id="KW-1185">Reference proteome</keyword>
<comment type="caution">
    <text evidence="13">The sequence shown here is derived from an EMBL/GenBank/DDBJ whole genome shotgun (WGS) entry which is preliminary data.</text>
</comment>
<dbReference type="OrthoDB" id="9806546at2"/>
<keyword evidence="5 9" id="KW-0560">Oxidoreductase</keyword>
<comment type="cofactor">
    <cofactor evidence="9">
        <name>Mg(2+)</name>
        <dbReference type="ChEBI" id="CHEBI:18420"/>
    </cofactor>
    <cofactor evidence="9">
        <name>Mn(2+)</name>
        <dbReference type="ChEBI" id="CHEBI:29035"/>
    </cofactor>
</comment>
<evidence type="ECO:0000256" key="8">
    <source>
        <dbReference type="ARBA" id="ARBA00048543"/>
    </source>
</evidence>
<dbReference type="NCBIfam" id="NF009114">
    <property type="entry name" value="PRK12464.1"/>
    <property type="match status" value="1"/>
</dbReference>
<evidence type="ECO:0000259" key="12">
    <source>
        <dbReference type="Pfam" id="PF13288"/>
    </source>
</evidence>
<evidence type="ECO:0000256" key="3">
    <source>
        <dbReference type="ARBA" id="ARBA00022723"/>
    </source>
</evidence>
<dbReference type="InterPro" id="IPR013644">
    <property type="entry name" value="DXP_reductoisomerase_C"/>
</dbReference>
<evidence type="ECO:0000256" key="4">
    <source>
        <dbReference type="ARBA" id="ARBA00022857"/>
    </source>
</evidence>
<feature type="binding site" evidence="9">
    <location>
        <position position="11"/>
    </location>
    <ligand>
        <name>NADPH</name>
        <dbReference type="ChEBI" id="CHEBI:57783"/>
    </ligand>
</feature>
<dbReference type="SUPFAM" id="SSF69055">
    <property type="entry name" value="1-deoxy-D-xylulose-5-phosphate reductoisomerase, C-terminal domain"/>
    <property type="match status" value="1"/>
</dbReference>
<evidence type="ECO:0000313" key="14">
    <source>
        <dbReference type="Proteomes" id="UP000238415"/>
    </source>
</evidence>
<dbReference type="AlphaFoldDB" id="A0A2T0ANF4"/>
<feature type="binding site" evidence="9">
    <location>
        <position position="13"/>
    </location>
    <ligand>
        <name>NADPH</name>
        <dbReference type="ChEBI" id="CHEBI:57783"/>
    </ligand>
</feature>
<feature type="binding site" evidence="9">
    <location>
        <position position="218"/>
    </location>
    <ligand>
        <name>Mn(2+)</name>
        <dbReference type="ChEBI" id="CHEBI:29035"/>
    </ligand>
</feature>
<feature type="domain" description="DXP reductoisomerase C-terminal" evidence="12">
    <location>
        <begin position="258"/>
        <end position="374"/>
    </location>
</feature>
<dbReference type="GO" id="GO:0070402">
    <property type="term" value="F:NADPH binding"/>
    <property type="evidence" value="ECO:0007669"/>
    <property type="project" value="InterPro"/>
</dbReference>
<dbReference type="Pfam" id="PF02670">
    <property type="entry name" value="DXP_reductoisom"/>
    <property type="match status" value="1"/>
</dbReference>
<dbReference type="Proteomes" id="UP000238415">
    <property type="component" value="Unassembled WGS sequence"/>
</dbReference>
<keyword evidence="9" id="KW-0460">Magnesium</keyword>
<dbReference type="Gene3D" id="1.10.1740.10">
    <property type="match status" value="1"/>
</dbReference>
<evidence type="ECO:0000259" key="11">
    <source>
        <dbReference type="Pfam" id="PF08436"/>
    </source>
</evidence>
<feature type="binding site" evidence="9">
    <location>
        <position position="150"/>
    </location>
    <ligand>
        <name>1-deoxy-D-xylulose 5-phosphate</name>
        <dbReference type="ChEBI" id="CHEBI:57792"/>
    </ligand>
</feature>
<dbReference type="FunFam" id="3.40.50.720:FF:000045">
    <property type="entry name" value="1-deoxy-D-xylulose 5-phosphate reductoisomerase"/>
    <property type="match status" value="1"/>
</dbReference>
<dbReference type="InterPro" id="IPR036169">
    <property type="entry name" value="DXPR_C_sf"/>
</dbReference>
<dbReference type="InterPro" id="IPR026877">
    <property type="entry name" value="DXPR_C"/>
</dbReference>
<dbReference type="PANTHER" id="PTHR30525:SF0">
    <property type="entry name" value="1-DEOXY-D-XYLULOSE 5-PHOSPHATE REDUCTOISOMERASE, CHLOROPLASTIC"/>
    <property type="match status" value="1"/>
</dbReference>
<feature type="binding site" evidence="9">
    <location>
        <position position="151"/>
    </location>
    <ligand>
        <name>Mn(2+)</name>
        <dbReference type="ChEBI" id="CHEBI:29035"/>
    </ligand>
</feature>
<organism evidence="13 14">
    <name type="scientific">Neomoorella humiferrea</name>
    <dbReference type="NCBI Taxonomy" id="676965"/>
    <lineage>
        <taxon>Bacteria</taxon>
        <taxon>Bacillati</taxon>
        <taxon>Bacillota</taxon>
        <taxon>Clostridia</taxon>
        <taxon>Neomoorellales</taxon>
        <taxon>Neomoorellaceae</taxon>
        <taxon>Neomoorella</taxon>
    </lineage>
</organism>
<protein>
    <recommendedName>
        <fullName evidence="9">1-deoxy-D-xylulose 5-phosphate reductoisomerase</fullName>
        <shortName evidence="9">DXP reductoisomerase</shortName>
        <ecNumber evidence="9">1.1.1.267</ecNumber>
    </recommendedName>
    <alternativeName>
        <fullName evidence="9">1-deoxyxylulose-5-phosphate reductoisomerase</fullName>
    </alternativeName>
    <alternativeName>
        <fullName evidence="9">2-C-methyl-D-erythritol 4-phosphate synthase</fullName>
    </alternativeName>
</protein>
<keyword evidence="4 9" id="KW-0521">NADP</keyword>
<feature type="domain" description="1-deoxy-D-xylulose 5-phosphate reductoisomerase N-terminal" evidence="10">
    <location>
        <begin position="5"/>
        <end position="131"/>
    </location>
</feature>
<comment type="similarity">
    <text evidence="2 9">Belongs to the DXR family.</text>
</comment>
<dbReference type="GO" id="GO:0030145">
    <property type="term" value="F:manganese ion binding"/>
    <property type="evidence" value="ECO:0007669"/>
    <property type="project" value="TreeGrafter"/>
</dbReference>
<dbReference type="InterPro" id="IPR013512">
    <property type="entry name" value="DXP_reductoisomerase_N"/>
</dbReference>
<evidence type="ECO:0000256" key="6">
    <source>
        <dbReference type="ARBA" id="ARBA00023211"/>
    </source>
</evidence>
<accession>A0A2T0ANF4</accession>
<feature type="binding site" evidence="9">
    <location>
        <position position="209"/>
    </location>
    <ligand>
        <name>1-deoxy-D-xylulose 5-phosphate</name>
        <dbReference type="ChEBI" id="CHEBI:57792"/>
    </ligand>
</feature>
<evidence type="ECO:0000256" key="1">
    <source>
        <dbReference type="ARBA" id="ARBA00005094"/>
    </source>
</evidence>
<dbReference type="SUPFAM" id="SSF55347">
    <property type="entry name" value="Glyceraldehyde-3-phosphate dehydrogenase-like, C-terminal domain"/>
    <property type="match status" value="1"/>
</dbReference>
<dbReference type="HAMAP" id="MF_00183">
    <property type="entry name" value="DXP_reductoisom"/>
    <property type="match status" value="1"/>
</dbReference>
<dbReference type="NCBIfam" id="TIGR00243">
    <property type="entry name" value="Dxr"/>
    <property type="match status" value="1"/>
</dbReference>
<dbReference type="GO" id="GO:0016853">
    <property type="term" value="F:isomerase activity"/>
    <property type="evidence" value="ECO:0007669"/>
    <property type="project" value="UniProtKB-KW"/>
</dbReference>
<feature type="binding site" evidence="9">
    <location>
        <position position="214"/>
    </location>
    <ligand>
        <name>1-deoxy-D-xylulose 5-phosphate</name>
        <dbReference type="ChEBI" id="CHEBI:57792"/>
    </ligand>
</feature>
<feature type="binding site" evidence="9">
    <location>
        <position position="151"/>
    </location>
    <ligand>
        <name>1-deoxy-D-xylulose 5-phosphate</name>
        <dbReference type="ChEBI" id="CHEBI:57792"/>
    </ligand>
</feature>
<feature type="binding site" evidence="9">
    <location>
        <position position="124"/>
    </location>
    <ligand>
        <name>1-deoxy-D-xylulose 5-phosphate</name>
        <dbReference type="ChEBI" id="CHEBI:57792"/>
    </ligand>
</feature>
<comment type="caution">
    <text evidence="9">Lacks conserved residue(s) required for the propagation of feature annotation.</text>
</comment>
<dbReference type="Gene3D" id="3.40.50.720">
    <property type="entry name" value="NAD(P)-binding Rossmann-like Domain"/>
    <property type="match status" value="1"/>
</dbReference>
<dbReference type="EMBL" id="PVXM01000048">
    <property type="protein sequence ID" value="PRR70488.1"/>
    <property type="molecule type" value="Genomic_DNA"/>
</dbReference>
<evidence type="ECO:0000259" key="10">
    <source>
        <dbReference type="Pfam" id="PF02670"/>
    </source>
</evidence>
<feature type="binding site" evidence="9">
    <location>
        <position position="202"/>
    </location>
    <ligand>
        <name>NADPH</name>
        <dbReference type="ChEBI" id="CHEBI:57783"/>
    </ligand>
</feature>
<feature type="binding site" evidence="9">
    <location>
        <position position="37"/>
    </location>
    <ligand>
        <name>NADPH</name>
        <dbReference type="ChEBI" id="CHEBI:57783"/>
    </ligand>
</feature>
<feature type="binding site" evidence="9">
    <location>
        <position position="173"/>
    </location>
    <ligand>
        <name>1-deoxy-D-xylulose 5-phosphate</name>
        <dbReference type="ChEBI" id="CHEBI:57792"/>
    </ligand>
</feature>
<dbReference type="Pfam" id="PF13288">
    <property type="entry name" value="DXPR_C"/>
    <property type="match status" value="1"/>
</dbReference>
<comment type="catalytic activity">
    <reaction evidence="8">
        <text>2-C-methyl-D-erythritol 4-phosphate + NADP(+) = 1-deoxy-D-xylulose 5-phosphate + NADPH + H(+)</text>
        <dbReference type="Rhea" id="RHEA:13717"/>
        <dbReference type="ChEBI" id="CHEBI:15378"/>
        <dbReference type="ChEBI" id="CHEBI:57783"/>
        <dbReference type="ChEBI" id="CHEBI:57792"/>
        <dbReference type="ChEBI" id="CHEBI:58262"/>
        <dbReference type="ChEBI" id="CHEBI:58349"/>
        <dbReference type="EC" id="1.1.1.267"/>
    </reaction>
    <physiologicalReaction direction="right-to-left" evidence="8">
        <dbReference type="Rhea" id="RHEA:13719"/>
    </physiologicalReaction>
</comment>
<reference evidence="13 14" key="1">
    <citation type="submission" date="2018-03" db="EMBL/GenBank/DDBJ databases">
        <title>Genome sequence of Moorella humiferrea DSM 23265.</title>
        <authorList>
            <person name="Poehlein A."/>
            <person name="Daniel R."/>
        </authorList>
    </citation>
    <scope>NUCLEOTIDE SEQUENCE [LARGE SCALE GENOMIC DNA]</scope>
    <source>
        <strain evidence="13 14">DSM 23265</strain>
    </source>
</reference>
<feature type="binding site" evidence="9">
    <location>
        <position position="12"/>
    </location>
    <ligand>
        <name>NADPH</name>
        <dbReference type="ChEBI" id="CHEBI:57783"/>
    </ligand>
</feature>
<dbReference type="PIRSF" id="PIRSF006205">
    <property type="entry name" value="Dxp_reductismrs"/>
    <property type="match status" value="1"/>
</dbReference>